<dbReference type="Proteomes" id="UP001501746">
    <property type="component" value="Unassembled WGS sequence"/>
</dbReference>
<reference evidence="3" key="1">
    <citation type="journal article" date="2019" name="Int. J. Syst. Evol. Microbiol.">
        <title>The Global Catalogue of Microorganisms (GCM) 10K type strain sequencing project: providing services to taxonomists for standard genome sequencing and annotation.</title>
        <authorList>
            <consortium name="The Broad Institute Genomics Platform"/>
            <consortium name="The Broad Institute Genome Sequencing Center for Infectious Disease"/>
            <person name="Wu L."/>
            <person name="Ma J."/>
        </authorList>
    </citation>
    <scope>NUCLEOTIDE SEQUENCE [LARGE SCALE GENOMIC DNA]</scope>
    <source>
        <strain evidence="3">JCM 14323</strain>
    </source>
</reference>
<dbReference type="PANTHER" id="PTHR43792">
    <property type="entry name" value="GNAT FAMILY, PUTATIVE (AFU_ORTHOLOGUE AFUA_3G00765)-RELATED-RELATED"/>
    <property type="match status" value="1"/>
</dbReference>
<evidence type="ECO:0000259" key="1">
    <source>
        <dbReference type="PROSITE" id="PS51186"/>
    </source>
</evidence>
<protein>
    <submittedName>
        <fullName evidence="2">GNAT family protein</fullName>
    </submittedName>
</protein>
<proteinExistence type="predicted"/>
<keyword evidence="3" id="KW-1185">Reference proteome</keyword>
<evidence type="ECO:0000313" key="3">
    <source>
        <dbReference type="Proteomes" id="UP001501746"/>
    </source>
</evidence>
<dbReference type="InterPro" id="IPR051531">
    <property type="entry name" value="N-acetyltransferase"/>
</dbReference>
<dbReference type="PROSITE" id="PS51186">
    <property type="entry name" value="GNAT"/>
    <property type="match status" value="1"/>
</dbReference>
<accession>A0ABP4Z8W3</accession>
<comment type="caution">
    <text evidence="2">The sequence shown here is derived from an EMBL/GenBank/DDBJ whole genome shotgun (WGS) entry which is preliminary data.</text>
</comment>
<dbReference type="Gene3D" id="3.40.630.30">
    <property type="match status" value="1"/>
</dbReference>
<dbReference type="Pfam" id="PF13302">
    <property type="entry name" value="Acetyltransf_3"/>
    <property type="match status" value="1"/>
</dbReference>
<dbReference type="RefSeq" id="WP_157426945.1">
    <property type="nucleotide sequence ID" value="NZ_BAAANK010000007.1"/>
</dbReference>
<evidence type="ECO:0000313" key="2">
    <source>
        <dbReference type="EMBL" id="GAA1840075.1"/>
    </source>
</evidence>
<dbReference type="EMBL" id="BAAANK010000007">
    <property type="protein sequence ID" value="GAA1840075.1"/>
    <property type="molecule type" value="Genomic_DNA"/>
</dbReference>
<organism evidence="2 3">
    <name type="scientific">Agromyces salentinus</name>
    <dbReference type="NCBI Taxonomy" id="269421"/>
    <lineage>
        <taxon>Bacteria</taxon>
        <taxon>Bacillati</taxon>
        <taxon>Actinomycetota</taxon>
        <taxon>Actinomycetes</taxon>
        <taxon>Micrococcales</taxon>
        <taxon>Microbacteriaceae</taxon>
        <taxon>Agromyces</taxon>
    </lineage>
</organism>
<dbReference type="PANTHER" id="PTHR43792:SF1">
    <property type="entry name" value="N-ACETYLTRANSFERASE DOMAIN-CONTAINING PROTEIN"/>
    <property type="match status" value="1"/>
</dbReference>
<dbReference type="SUPFAM" id="SSF55729">
    <property type="entry name" value="Acyl-CoA N-acyltransferases (Nat)"/>
    <property type="match status" value="1"/>
</dbReference>
<dbReference type="InterPro" id="IPR000182">
    <property type="entry name" value="GNAT_dom"/>
</dbReference>
<feature type="domain" description="N-acetyltransferase" evidence="1">
    <location>
        <begin position="33"/>
        <end position="232"/>
    </location>
</feature>
<sequence>MTDATPRFDGPPQLALPFDLVDPPFAPITTDRLDLRPLEASDADDVWEYQRLPEVLRYIPWPERTYAEGLEHTAKRAGLHRLEHDGDAIIFAIHLIGEPRVTPAERAARTAGPTRATGGADATGADAAGWRVIGDVMLRADRVEHGQLEIGWVMHPDFQGRGFAYEAASAVMEVAFGTLRAHRVHALLDARNAASAGLCERLGMRREATILEEEYNDGEWQDTAMYGILRREWAARRATPAR</sequence>
<dbReference type="InterPro" id="IPR016181">
    <property type="entry name" value="Acyl_CoA_acyltransferase"/>
</dbReference>
<gene>
    <name evidence="2" type="ORF">GCM10009750_27630</name>
</gene>
<name>A0ABP4Z8W3_9MICO</name>